<organism evidence="1 2">
    <name type="scientific">Agathobacter ruminis</name>
    <dbReference type="NCBI Taxonomy" id="1712665"/>
    <lineage>
        <taxon>Bacteria</taxon>
        <taxon>Bacillati</taxon>
        <taxon>Bacillota</taxon>
        <taxon>Clostridia</taxon>
        <taxon>Lachnospirales</taxon>
        <taxon>Lachnospiraceae</taxon>
        <taxon>Agathobacter</taxon>
    </lineage>
</organism>
<dbReference type="Proteomes" id="UP000224563">
    <property type="component" value="Unassembled WGS sequence"/>
</dbReference>
<accession>A0A2G3E1K4</accession>
<name>A0A2G3E1K4_9FIRM</name>
<gene>
    <name evidence="1" type="ORF">CSX02_09635</name>
</gene>
<comment type="caution">
    <text evidence="1">The sequence shown here is derived from an EMBL/GenBank/DDBJ whole genome shotgun (WGS) entry which is preliminary data.</text>
</comment>
<proteinExistence type="predicted"/>
<evidence type="ECO:0000313" key="2">
    <source>
        <dbReference type="Proteomes" id="UP000224563"/>
    </source>
</evidence>
<sequence>MKKKIVIIASVIVSVLLVSNIITYAYSNETIFDFFFANSSNEQKEIVKDYLLKDGQKITIDNYVICLEESLCEKNTGLGYLFFVISDKEGQKVDADIDNYNNSLKSFGADKRFIFEYEATGTCNKYAEYKGKELYVYISFEITSEELSALDISKCLKLTDTKEIIDNEYKQYNFNLAFTDNCRTFKNSNGVLYISPLGLRFVTEKTMDDLIITLKDKNNQVISEYNNSENMLSESNRRDGDITEVQYTIQFENLLDIKDLGYIYINDVELDEAK</sequence>
<evidence type="ECO:0000313" key="1">
    <source>
        <dbReference type="EMBL" id="PHU37101.1"/>
    </source>
</evidence>
<dbReference type="RefSeq" id="WP_099386537.1">
    <property type="nucleotide sequence ID" value="NZ_JANSWH010000024.1"/>
</dbReference>
<reference evidence="1 2" key="1">
    <citation type="submission" date="2017-10" db="EMBL/GenBank/DDBJ databases">
        <title>Resolving the taxonomy of Roseburia spp., Eubacterium rectale and Agathobacter spp. through phylogenomic analysis.</title>
        <authorList>
            <person name="Sheridan P.O."/>
            <person name="Walker A.W."/>
            <person name="Duncan S.H."/>
            <person name="Scott K.P."/>
            <person name="Toole P.W.O."/>
            <person name="Luis P."/>
            <person name="Flint H.J."/>
        </authorList>
    </citation>
    <scope>NUCLEOTIDE SEQUENCE [LARGE SCALE GENOMIC DNA]</scope>
    <source>
        <strain evidence="1 2">JK623</strain>
    </source>
</reference>
<reference evidence="1 2" key="2">
    <citation type="submission" date="2017-10" db="EMBL/GenBank/DDBJ databases">
        <authorList>
            <person name="Banno H."/>
            <person name="Chua N.-H."/>
        </authorList>
    </citation>
    <scope>NUCLEOTIDE SEQUENCE [LARGE SCALE GENOMIC DNA]</scope>
    <source>
        <strain evidence="1 2">JK623</strain>
    </source>
</reference>
<protein>
    <submittedName>
        <fullName evidence="1">Uncharacterized protein</fullName>
    </submittedName>
</protein>
<keyword evidence="2" id="KW-1185">Reference proteome</keyword>
<dbReference type="EMBL" id="PDYG01000075">
    <property type="protein sequence ID" value="PHU37101.1"/>
    <property type="molecule type" value="Genomic_DNA"/>
</dbReference>
<dbReference type="AlphaFoldDB" id="A0A2G3E1K4"/>